<feature type="transmembrane region" description="Helical" evidence="1">
    <location>
        <begin position="69"/>
        <end position="94"/>
    </location>
</feature>
<gene>
    <name evidence="2" type="ORF">ACTOB_006129</name>
</gene>
<proteinExistence type="predicted"/>
<dbReference type="Proteomes" id="UP001240150">
    <property type="component" value="Chromosome"/>
</dbReference>
<feature type="transmembrane region" description="Helical" evidence="1">
    <location>
        <begin position="41"/>
        <end position="62"/>
    </location>
</feature>
<evidence type="ECO:0000313" key="3">
    <source>
        <dbReference type="Proteomes" id="UP001240150"/>
    </source>
</evidence>
<keyword evidence="1" id="KW-0812">Transmembrane</keyword>
<accession>A0ABY8WAK0</accession>
<protein>
    <submittedName>
        <fullName evidence="2">Uncharacterized protein</fullName>
    </submittedName>
</protein>
<reference evidence="2 3" key="1">
    <citation type="submission" date="2023-06" db="EMBL/GenBank/DDBJ databases">
        <authorList>
            <person name="Yushchuk O."/>
            <person name="Binda E."/>
            <person name="Ruckert-Reed C."/>
            <person name="Fedorenko V."/>
            <person name="Kalinowski J."/>
            <person name="Marinelli F."/>
        </authorList>
    </citation>
    <scope>NUCLEOTIDE SEQUENCE [LARGE SCALE GENOMIC DNA]</scope>
    <source>
        <strain evidence="2 3">NRRL 3884</strain>
    </source>
</reference>
<dbReference type="RefSeq" id="WP_284915331.1">
    <property type="nucleotide sequence ID" value="NZ_CP126980.1"/>
</dbReference>
<name>A0ABY8WAK0_9ACTN</name>
<organism evidence="2 3">
    <name type="scientific">Actinoplanes oblitus</name>
    <dbReference type="NCBI Taxonomy" id="3040509"/>
    <lineage>
        <taxon>Bacteria</taxon>
        <taxon>Bacillati</taxon>
        <taxon>Actinomycetota</taxon>
        <taxon>Actinomycetes</taxon>
        <taxon>Micromonosporales</taxon>
        <taxon>Micromonosporaceae</taxon>
        <taxon>Actinoplanes</taxon>
    </lineage>
</organism>
<dbReference type="EMBL" id="CP126980">
    <property type="protein sequence ID" value="WIM94128.1"/>
    <property type="molecule type" value="Genomic_DNA"/>
</dbReference>
<sequence length="100" mass="10150">MAKGSLAVLVACLVLAVHVGLGLFAANWLWTDTDDPTQWIYFYGTGGCCIAPITASVGAIAVNNPRFKAIGIGMLAGLGIALAAAAVALLSGYVPSWVNG</sequence>
<keyword evidence="1" id="KW-1133">Transmembrane helix</keyword>
<evidence type="ECO:0000313" key="2">
    <source>
        <dbReference type="EMBL" id="WIM94128.1"/>
    </source>
</evidence>
<keyword evidence="1" id="KW-0472">Membrane</keyword>
<keyword evidence="3" id="KW-1185">Reference proteome</keyword>
<evidence type="ECO:0000256" key="1">
    <source>
        <dbReference type="SAM" id="Phobius"/>
    </source>
</evidence>